<dbReference type="Proteomes" id="UP000035331">
    <property type="component" value="Chromosome"/>
</dbReference>
<reference evidence="1 2" key="2">
    <citation type="journal article" date="2015" name="Stand. Genomic Sci.">
        <title>The complete genome sequence of the rumen methanogen Methanosarcina barkeri CM1.</title>
        <authorList>
            <person name="Lambie S.C."/>
            <person name="Kelly W.J."/>
            <person name="Leahy S.C."/>
            <person name="Li D."/>
            <person name="Reilly K."/>
            <person name="McAllister T.A."/>
            <person name="Valle E.R."/>
            <person name="Attwood G.T."/>
            <person name="Altermann E."/>
        </authorList>
    </citation>
    <scope>NUCLEOTIDE SEQUENCE [LARGE SCALE GENOMIC DNA]</scope>
    <source>
        <strain evidence="1 2">CM1</strain>
    </source>
</reference>
<accession>A0A0G3CBB6</accession>
<dbReference type="GeneID" id="24885984"/>
<reference evidence="2" key="1">
    <citation type="submission" date="2014-06" db="EMBL/GenBank/DDBJ databases">
        <title>The complete genome sequence of Methanosarcina barkeri CM1.</title>
        <authorList>
            <consortium name="Pastoral Greenhouse Gas Research Consortium"/>
            <person name="Lambie S.C."/>
            <person name="Leahy S.C."/>
            <person name="Kelly W.J."/>
            <person name="Li D."/>
            <person name="Reilly K."/>
            <person name="Attwood G.T."/>
            <person name="Altermann E."/>
        </authorList>
    </citation>
    <scope>NUCLEOTIDE SEQUENCE [LARGE SCALE GENOMIC DNA]</scope>
    <source>
        <strain evidence="2">CM1</strain>
    </source>
</reference>
<gene>
    <name evidence="1" type="ORF">MCM1_2274</name>
</gene>
<proteinExistence type="predicted"/>
<dbReference type="RefSeq" id="WP_048176813.1">
    <property type="nucleotide sequence ID" value="NZ_CP008746.1"/>
</dbReference>
<dbReference type="EMBL" id="CP008746">
    <property type="protein sequence ID" value="AKJ39291.1"/>
    <property type="molecule type" value="Genomic_DNA"/>
</dbReference>
<evidence type="ECO:0000313" key="2">
    <source>
        <dbReference type="Proteomes" id="UP000035331"/>
    </source>
</evidence>
<evidence type="ECO:0000313" key="1">
    <source>
        <dbReference type="EMBL" id="AKJ39291.1"/>
    </source>
</evidence>
<protein>
    <submittedName>
        <fullName evidence="1">Uncharacterized protein</fullName>
    </submittedName>
</protein>
<dbReference type="PATRIC" id="fig|796385.3.peg.2799"/>
<dbReference type="AlphaFoldDB" id="A0A0G3CBB6"/>
<name>A0A0G3CBB6_METBA</name>
<dbReference type="Pfam" id="PF19952">
    <property type="entry name" value="DUF6414"/>
    <property type="match status" value="1"/>
</dbReference>
<organism evidence="1 2">
    <name type="scientific">Methanosarcina barkeri CM1</name>
    <dbReference type="NCBI Taxonomy" id="796385"/>
    <lineage>
        <taxon>Archaea</taxon>
        <taxon>Methanobacteriati</taxon>
        <taxon>Methanobacteriota</taxon>
        <taxon>Stenosarchaea group</taxon>
        <taxon>Methanomicrobia</taxon>
        <taxon>Methanosarcinales</taxon>
        <taxon>Methanosarcinaceae</taxon>
        <taxon>Methanosarcina</taxon>
    </lineage>
</organism>
<dbReference type="InterPro" id="IPR045633">
    <property type="entry name" value="DUF6414"/>
</dbReference>
<sequence>MQKAIEDPVDLCIPIYLNQQIVFDLLAIIEDGFTHFSKIKMSSKETGTESSDFGGSFGIKNVFALLDVKLGGEKSKETGNEEKKELTGEKTHTPSSLFAKLRFSLYEKGLIKDIKSEDNFESLKSGDFVEFRAVLKKNPLVDTIEKMKRLMEVASLFVDIPNEGVSKNKRKPTQKKDQNQLIMEQLEALHKDLTKQNSLEIIGKMLDTQEIQAVLSSKINYFIDQNDSEIIDGEFKVLGKVVRIIKTGDEDSINLLRKTSFSMLDTKIFDDFAKKLNDAEESGLKIQEMVAEIKGPAIQIIPISIFT</sequence>